<dbReference type="InParanoid" id="A0A6I8U3Q0"/>
<sequence>MCELRQASQQKAVSLKEFSRKKANEVLAFQYGSIAVNGVDTTAQLAERLLDYYFPKCEGDDEDDNAIISVKEDPALHTVGRLSNKVTRCVYRTVFK</sequence>
<accession>A0A6I8U3Q0</accession>
<organism evidence="1 2">
    <name type="scientific">Aedes aegypti</name>
    <name type="common">Yellowfever mosquito</name>
    <name type="synonym">Culex aegypti</name>
    <dbReference type="NCBI Taxonomy" id="7159"/>
    <lineage>
        <taxon>Eukaryota</taxon>
        <taxon>Metazoa</taxon>
        <taxon>Ecdysozoa</taxon>
        <taxon>Arthropoda</taxon>
        <taxon>Hexapoda</taxon>
        <taxon>Insecta</taxon>
        <taxon>Pterygota</taxon>
        <taxon>Neoptera</taxon>
        <taxon>Endopterygota</taxon>
        <taxon>Diptera</taxon>
        <taxon>Nematocera</taxon>
        <taxon>Culicoidea</taxon>
        <taxon>Culicidae</taxon>
        <taxon>Culicinae</taxon>
        <taxon>Aedini</taxon>
        <taxon>Aedes</taxon>
        <taxon>Stegomyia</taxon>
    </lineage>
</organism>
<dbReference type="OrthoDB" id="376826at2759"/>
<gene>
    <name evidence="1" type="primary">110676464</name>
</gene>
<dbReference type="AlphaFoldDB" id="A0A6I8U3Q0"/>
<evidence type="ECO:0000313" key="2">
    <source>
        <dbReference type="Proteomes" id="UP000008820"/>
    </source>
</evidence>
<dbReference type="Proteomes" id="UP000008820">
    <property type="component" value="Chromosome 2"/>
</dbReference>
<protein>
    <submittedName>
        <fullName evidence="1">Uncharacterized protein</fullName>
    </submittedName>
</protein>
<reference evidence="1 2" key="1">
    <citation type="submission" date="2017-06" db="EMBL/GenBank/DDBJ databases">
        <title>Aedes aegypti genome working group (AGWG) sequencing and assembly.</title>
        <authorList>
            <consortium name="Aedes aegypti Genome Working Group (AGWG)"/>
            <person name="Matthews B.J."/>
        </authorList>
    </citation>
    <scope>NUCLEOTIDE SEQUENCE [LARGE SCALE GENOMIC DNA]</scope>
    <source>
        <strain evidence="1 2">LVP_AGWG</strain>
    </source>
</reference>
<keyword evidence="2" id="KW-1185">Reference proteome</keyword>
<evidence type="ECO:0000313" key="1">
    <source>
        <dbReference type="EnsemblMetazoa" id="AAEL023361-PA"/>
    </source>
</evidence>
<name>A0A6I8U3Q0_AEDAE</name>
<reference evidence="1" key="2">
    <citation type="submission" date="2020-05" db="UniProtKB">
        <authorList>
            <consortium name="EnsemblMetazoa"/>
        </authorList>
    </citation>
    <scope>IDENTIFICATION</scope>
    <source>
        <strain evidence="1">LVP_AGWG</strain>
    </source>
</reference>
<proteinExistence type="predicted"/>
<dbReference type="EnsemblMetazoa" id="AAEL023361-RA">
    <property type="protein sequence ID" value="AAEL023361-PA"/>
    <property type="gene ID" value="AAEL023361"/>
</dbReference>